<evidence type="ECO:0000313" key="3">
    <source>
        <dbReference type="Proteomes" id="UP000245771"/>
    </source>
</evidence>
<feature type="compositionally biased region" description="Basic and acidic residues" evidence="1">
    <location>
        <begin position="519"/>
        <end position="531"/>
    </location>
</feature>
<proteinExistence type="predicted"/>
<feature type="compositionally biased region" description="Low complexity" evidence="1">
    <location>
        <begin position="127"/>
        <end position="136"/>
    </location>
</feature>
<feature type="compositionally biased region" description="Acidic residues" evidence="1">
    <location>
        <begin position="332"/>
        <end position="341"/>
    </location>
</feature>
<feature type="compositionally biased region" description="Basic residues" evidence="1">
    <location>
        <begin position="231"/>
        <end position="242"/>
    </location>
</feature>
<feature type="compositionally biased region" description="Basic residues" evidence="1">
    <location>
        <begin position="560"/>
        <end position="571"/>
    </location>
</feature>
<dbReference type="RefSeq" id="XP_025358587.1">
    <property type="nucleotide sequence ID" value="XM_025498452.1"/>
</dbReference>
<organism evidence="2 3">
    <name type="scientific">Meira miltonrushii</name>
    <dbReference type="NCBI Taxonomy" id="1280837"/>
    <lineage>
        <taxon>Eukaryota</taxon>
        <taxon>Fungi</taxon>
        <taxon>Dikarya</taxon>
        <taxon>Basidiomycota</taxon>
        <taxon>Ustilaginomycotina</taxon>
        <taxon>Exobasidiomycetes</taxon>
        <taxon>Exobasidiales</taxon>
        <taxon>Brachybasidiaceae</taxon>
        <taxon>Meira</taxon>
    </lineage>
</organism>
<name>A0A316VS08_9BASI</name>
<feature type="compositionally biased region" description="Polar residues" evidence="1">
    <location>
        <begin position="449"/>
        <end position="462"/>
    </location>
</feature>
<keyword evidence="3" id="KW-1185">Reference proteome</keyword>
<feature type="compositionally biased region" description="Acidic residues" evidence="1">
    <location>
        <begin position="636"/>
        <end position="655"/>
    </location>
</feature>
<feature type="region of interest" description="Disordered" evidence="1">
    <location>
        <begin position="1"/>
        <end position="74"/>
    </location>
</feature>
<sequence length="727" mass="80395">MLDWIQERPIPSTDRTNKPLPSKRGTLGGIQSSLSGIKRKVTRKSLPNISSQAQISSSASFNAYQQKENKSLHDNKQSTLHHHFTGQGSSVQSNEDLLTDKGDVEMSFASHLNANKGAQHSTLFGSLQSHLSSHSSGKTIGKRRKTDTGDVRSSRTTEEDKEPVKRRRTSQTSFENVLSSSSEDEGRRLYDQPKEHNRELASASATEETQPLAWSSDEEQSIKPKQPSPVQKRKIKPKRRTKSAFAPAISPSKRKTLIEQSAKDCAMQQAKRNQRNALSPIENQCDSKRIGFLDPCSYQSIGALRDKTPSPLRKGFSIVQVGNGDYFSHDEPDSDEEDDLDMLGGPTSPLMSRMMPFSNSLEKKRAQSSPAKTKQRIYAYETQAASQLKSGLGILTEEDSMEMDDNRDNGMETQEGEASNAVGSSQTAPGGSWPGQTRSGDRQTEQEVTDSISRKASVSEANESQRKSSPPFRYEETYMSETPEAGDNIIDETFRLPSSQELPDLRTAVTKRTLRSVSKKRDSNGADKTDAFDTTSSLSDVETQPLAWEDEFAEDPPLKTSKKKASQKHGKQNTPRYSAGWNDLSQVWSGHIDTDKTVAKKRKSQTQSSLNSFGFSRTAKGTQESDIQHAAMSDPENVDSDDELDCLGATLDDEHESQAPPRSSNRLRLDNEGSRATATSLQPKSFTRNRSSSRQSKPVNLSSSQDAMSIPSDSGLDSQLRHFLDEL</sequence>
<feature type="region of interest" description="Disordered" evidence="1">
    <location>
        <begin position="595"/>
        <end position="727"/>
    </location>
</feature>
<feature type="compositionally biased region" description="Polar residues" evidence="1">
    <location>
        <begin position="203"/>
        <end position="213"/>
    </location>
</feature>
<feature type="compositionally biased region" description="Low complexity" evidence="1">
    <location>
        <begin position="49"/>
        <end position="60"/>
    </location>
</feature>
<feature type="compositionally biased region" description="Polar residues" evidence="1">
    <location>
        <begin position="532"/>
        <end position="542"/>
    </location>
</feature>
<reference evidence="2 3" key="1">
    <citation type="journal article" date="2018" name="Mol. Biol. Evol.">
        <title>Broad Genomic Sampling Reveals a Smut Pathogenic Ancestry of the Fungal Clade Ustilaginomycotina.</title>
        <authorList>
            <person name="Kijpornyongpan T."/>
            <person name="Mondo S.J."/>
            <person name="Barry K."/>
            <person name="Sandor L."/>
            <person name="Lee J."/>
            <person name="Lipzen A."/>
            <person name="Pangilinan J."/>
            <person name="LaButti K."/>
            <person name="Hainaut M."/>
            <person name="Henrissat B."/>
            <person name="Grigoriev I.V."/>
            <person name="Spatafora J.W."/>
            <person name="Aime M.C."/>
        </authorList>
    </citation>
    <scope>NUCLEOTIDE SEQUENCE [LARGE SCALE GENOMIC DNA]</scope>
    <source>
        <strain evidence="2 3">MCA 3882</strain>
    </source>
</reference>
<feature type="compositionally biased region" description="Polar residues" evidence="1">
    <location>
        <begin position="421"/>
        <end position="438"/>
    </location>
</feature>
<feature type="compositionally biased region" description="Polar residues" evidence="1">
    <location>
        <begin position="170"/>
        <end position="181"/>
    </location>
</feature>
<dbReference type="AlphaFoldDB" id="A0A316VS08"/>
<feature type="region of interest" description="Disordered" evidence="1">
    <location>
        <begin position="127"/>
        <end position="280"/>
    </location>
</feature>
<accession>A0A316VS08</accession>
<gene>
    <name evidence="2" type="ORF">FA14DRAFT_159921</name>
</gene>
<dbReference type="GeneID" id="37020233"/>
<dbReference type="EMBL" id="KZ819602">
    <property type="protein sequence ID" value="PWN38285.1"/>
    <property type="molecule type" value="Genomic_DNA"/>
</dbReference>
<dbReference type="Proteomes" id="UP000245771">
    <property type="component" value="Unassembled WGS sequence"/>
</dbReference>
<protein>
    <submittedName>
        <fullName evidence="2">Uncharacterized protein</fullName>
    </submittedName>
</protein>
<dbReference type="InParanoid" id="A0A316VS08"/>
<evidence type="ECO:0000256" key="1">
    <source>
        <dbReference type="SAM" id="MobiDB-lite"/>
    </source>
</evidence>
<evidence type="ECO:0000313" key="2">
    <source>
        <dbReference type="EMBL" id="PWN38285.1"/>
    </source>
</evidence>
<dbReference type="OrthoDB" id="10376839at2759"/>
<feature type="compositionally biased region" description="Polar residues" evidence="1">
    <location>
        <begin position="674"/>
        <end position="717"/>
    </location>
</feature>
<feature type="compositionally biased region" description="Basic and acidic residues" evidence="1">
    <location>
        <begin position="146"/>
        <end position="158"/>
    </location>
</feature>
<feature type="region of interest" description="Disordered" evidence="1">
    <location>
        <begin position="324"/>
        <end position="582"/>
    </location>
</feature>
<feature type="compositionally biased region" description="Basic and acidic residues" evidence="1">
    <location>
        <begin position="184"/>
        <end position="199"/>
    </location>
</feature>
<feature type="compositionally biased region" description="Polar residues" evidence="1">
    <location>
        <begin position="605"/>
        <end position="625"/>
    </location>
</feature>